<feature type="compositionally biased region" description="Low complexity" evidence="1">
    <location>
        <begin position="336"/>
        <end position="346"/>
    </location>
</feature>
<dbReference type="EMBL" id="JAJVCZ030000006">
    <property type="protein sequence ID" value="KAL0258509.1"/>
    <property type="molecule type" value="Genomic_DNA"/>
</dbReference>
<dbReference type="GeneID" id="92010090"/>
<feature type="region of interest" description="Disordered" evidence="1">
    <location>
        <begin position="336"/>
        <end position="385"/>
    </location>
</feature>
<accession>A0ABR3CD14</accession>
<proteinExistence type="predicted"/>
<reference evidence="2 3" key="1">
    <citation type="submission" date="2024-02" db="EMBL/GenBank/DDBJ databases">
        <title>De novo assembly and annotation of 12 fungi associated with fruit tree decline syndrome in Ontario, Canada.</title>
        <authorList>
            <person name="Sulman M."/>
            <person name="Ellouze W."/>
            <person name="Ilyukhin E."/>
        </authorList>
    </citation>
    <scope>NUCLEOTIDE SEQUENCE [LARGE SCALE GENOMIC DNA]</scope>
    <source>
        <strain evidence="2 3">FDS-637</strain>
    </source>
</reference>
<name>A0ABR3CD14_9PEZI</name>
<sequence>MSQFTAGQMVGVVYQHPATYFSWANEQDIDTLTASLGGLSVSDTATDAYMSNSPWSTSPVDGQSRKRDSSGELVYAPFASEVKRIFGVWERVALVDRLRMFPADVGGKPFKAARHRRKASPASTNLGAMEARVGPSAAPVLKPLPRAVPRYGLRLGAFPFTFSCSRNGSSVQYTSARTFESAQLPPLNFPCLRGEVQADDATAARAAAGTGLGSVSKAQSSAIAAPSASSPAPPPAAPKDKTVSTTADNDKTAPAAAPAPASSAVSLPAVSAQPVVQASSGAVMGVAAPGPGPACTSQAAGSVAVVPAVPAPSASSSSAAADQVTSVTTVVPAVPAPSAGSSSAAADQVTGTTTDSTAAPARPPASGATAEMFAPTGSPSEGMDVEVAAPSTDNAVAGNGSADLSTALQARPLSKKAKNALKLDDPKANMIHKILVLFDEDSVDCVTAESLDSHVQAVFTQIRKLMPRKLAEKLRKGKEMLNAVKYAGLVDVDQVNWWLADLKDEAVSQTAFASL</sequence>
<gene>
    <name evidence="2" type="ORF">SLS55_006005</name>
</gene>
<keyword evidence="3" id="KW-1185">Reference proteome</keyword>
<evidence type="ECO:0000313" key="3">
    <source>
        <dbReference type="Proteomes" id="UP001430584"/>
    </source>
</evidence>
<organism evidence="2 3">
    <name type="scientific">Diplodia seriata</name>
    <dbReference type="NCBI Taxonomy" id="420778"/>
    <lineage>
        <taxon>Eukaryota</taxon>
        <taxon>Fungi</taxon>
        <taxon>Dikarya</taxon>
        <taxon>Ascomycota</taxon>
        <taxon>Pezizomycotina</taxon>
        <taxon>Dothideomycetes</taxon>
        <taxon>Dothideomycetes incertae sedis</taxon>
        <taxon>Botryosphaeriales</taxon>
        <taxon>Botryosphaeriaceae</taxon>
        <taxon>Diplodia</taxon>
    </lineage>
</organism>
<dbReference type="RefSeq" id="XP_066631538.1">
    <property type="nucleotide sequence ID" value="XM_066777443.1"/>
</dbReference>
<dbReference type="Proteomes" id="UP001430584">
    <property type="component" value="Unassembled WGS sequence"/>
</dbReference>
<evidence type="ECO:0000256" key="1">
    <source>
        <dbReference type="SAM" id="MobiDB-lite"/>
    </source>
</evidence>
<protein>
    <submittedName>
        <fullName evidence="2">Uncharacterized protein</fullName>
    </submittedName>
</protein>
<feature type="region of interest" description="Disordered" evidence="1">
    <location>
        <begin position="223"/>
        <end position="259"/>
    </location>
</feature>
<comment type="caution">
    <text evidence="2">The sequence shown here is derived from an EMBL/GenBank/DDBJ whole genome shotgun (WGS) entry which is preliminary data.</text>
</comment>
<evidence type="ECO:0000313" key="2">
    <source>
        <dbReference type="EMBL" id="KAL0258509.1"/>
    </source>
</evidence>